<keyword evidence="5" id="KW-0378">Hydrolase</keyword>
<keyword evidence="5" id="KW-0540">Nuclease</keyword>
<dbReference type="PROSITE" id="PS51032">
    <property type="entry name" value="AP2_ERF"/>
    <property type="match status" value="1"/>
</dbReference>
<dbReference type="InterPro" id="IPR044925">
    <property type="entry name" value="His-Me_finger_sf"/>
</dbReference>
<dbReference type="GO" id="GO:0003677">
    <property type="term" value="F:DNA binding"/>
    <property type="evidence" value="ECO:0007669"/>
    <property type="project" value="UniProtKB-KW"/>
</dbReference>
<accession>A0A6B9I9G0</accession>
<dbReference type="Pfam" id="PF13392">
    <property type="entry name" value="HNH_3"/>
    <property type="match status" value="1"/>
</dbReference>
<keyword evidence="1" id="KW-0805">Transcription regulation</keyword>
<organism evidence="5 6">
    <name type="scientific">Klebsiella phage VLC1</name>
    <dbReference type="NCBI Taxonomy" id="2686204"/>
    <lineage>
        <taxon>Viruses</taxon>
        <taxon>Duplodnaviria</taxon>
        <taxon>Heunggongvirae</taxon>
        <taxon>Uroviricota</taxon>
        <taxon>Caudoviricetes</taxon>
        <taxon>Autographivirales</taxon>
        <taxon>Autoscriptoviridae</taxon>
        <taxon>Slopekvirinae</taxon>
        <taxon>Drulisvirus</taxon>
        <taxon>Drulisvirus VLC1</taxon>
    </lineage>
</organism>
<dbReference type="EMBL" id="MN794000">
    <property type="protein sequence ID" value="QGZ00732.1"/>
    <property type="molecule type" value="Genomic_DNA"/>
</dbReference>
<feature type="domain" description="AP2/ERF" evidence="4">
    <location>
        <begin position="99"/>
        <end position="153"/>
    </location>
</feature>
<keyword evidence="2" id="KW-0238">DNA-binding</keyword>
<keyword evidence="3" id="KW-0804">Transcription</keyword>
<evidence type="ECO:0000313" key="5">
    <source>
        <dbReference type="EMBL" id="QGZ00732.1"/>
    </source>
</evidence>
<dbReference type="SUPFAM" id="SSF54060">
    <property type="entry name" value="His-Me finger endonucleases"/>
    <property type="match status" value="1"/>
</dbReference>
<dbReference type="InterPro" id="IPR003615">
    <property type="entry name" value="HNH_nuc"/>
</dbReference>
<dbReference type="Proteomes" id="UP000434522">
    <property type="component" value="Segment"/>
</dbReference>
<proteinExistence type="predicted"/>
<keyword evidence="5" id="KW-0255">Endonuclease</keyword>
<dbReference type="GO" id="GO:0004519">
    <property type="term" value="F:endonuclease activity"/>
    <property type="evidence" value="ECO:0007669"/>
    <property type="project" value="UniProtKB-KW"/>
</dbReference>
<dbReference type="InterPro" id="IPR036955">
    <property type="entry name" value="AP2/ERF_dom_sf"/>
</dbReference>
<evidence type="ECO:0000256" key="3">
    <source>
        <dbReference type="ARBA" id="ARBA00023163"/>
    </source>
</evidence>
<dbReference type="Gene3D" id="3.30.730.10">
    <property type="entry name" value="AP2/ERF domain"/>
    <property type="match status" value="1"/>
</dbReference>
<keyword evidence="6" id="KW-1185">Reference proteome</keyword>
<name>A0A6B9I9G0_9CAUD</name>
<evidence type="ECO:0000256" key="1">
    <source>
        <dbReference type="ARBA" id="ARBA00023015"/>
    </source>
</evidence>
<dbReference type="InterPro" id="IPR016177">
    <property type="entry name" value="DNA-bd_dom_sf"/>
</dbReference>
<sequence length="153" mass="17517">MHATSLPQYLRYDPESGKLYRPDGSEAVGYIKDGYRVVSVKGKQYFAHRLAFALMCGRWPNVIDHVNRNRTDNRWANLREANKAGNAKNAGLRKDSRSGYRGVSYRKSNGKWRAYIQTDGVQHHLGFYATAEEAHLARQAVISQHHKHFSNEV</sequence>
<evidence type="ECO:0000313" key="6">
    <source>
        <dbReference type="Proteomes" id="UP000434522"/>
    </source>
</evidence>
<reference evidence="5 6" key="1">
    <citation type="submission" date="2019-12" db="EMBL/GenBank/DDBJ databases">
        <title>Isolation of novel and strongly lytic Klebsiella pneumoniae phages in Valencia (Spain).</title>
        <authorList>
            <person name="Domingo-Calap P."/>
            <person name="Beamud B."/>
            <person name="Vienne J."/>
            <person name="Gonzalez-Candelas F."/>
            <person name="Sanjuan R."/>
        </authorList>
    </citation>
    <scope>NUCLEOTIDE SEQUENCE [LARGE SCALE GENOMIC DNA]</scope>
</reference>
<evidence type="ECO:0000259" key="4">
    <source>
        <dbReference type="PROSITE" id="PS51032"/>
    </source>
</evidence>
<protein>
    <submittedName>
        <fullName evidence="5">HNH endonuclease</fullName>
    </submittedName>
</protein>
<evidence type="ECO:0000256" key="2">
    <source>
        <dbReference type="ARBA" id="ARBA00023125"/>
    </source>
</evidence>
<dbReference type="Gene3D" id="3.90.75.20">
    <property type="match status" value="1"/>
</dbReference>
<dbReference type="GO" id="GO:0003700">
    <property type="term" value="F:DNA-binding transcription factor activity"/>
    <property type="evidence" value="ECO:0007669"/>
    <property type="project" value="InterPro"/>
</dbReference>
<dbReference type="SUPFAM" id="SSF54171">
    <property type="entry name" value="DNA-binding domain"/>
    <property type="match status" value="1"/>
</dbReference>
<dbReference type="InterPro" id="IPR001471">
    <property type="entry name" value="AP2/ERF_dom"/>
</dbReference>